<dbReference type="RefSeq" id="WP_092456449.1">
    <property type="nucleotide sequence ID" value="NZ_FPCJ01000001.1"/>
</dbReference>
<dbReference type="PROSITE" id="PS50893">
    <property type="entry name" value="ABC_TRANSPORTER_2"/>
    <property type="match status" value="1"/>
</dbReference>
<dbReference type="GO" id="GO:0016887">
    <property type="term" value="F:ATP hydrolysis activity"/>
    <property type="evidence" value="ECO:0007669"/>
    <property type="project" value="InterPro"/>
</dbReference>
<dbReference type="OrthoDB" id="9808363at2"/>
<dbReference type="SUPFAM" id="SSF52540">
    <property type="entry name" value="P-loop containing nucleoside triphosphate hydrolases"/>
    <property type="match status" value="1"/>
</dbReference>
<protein>
    <submittedName>
        <fullName evidence="6">ABC-2 type transport system ATP-binding protein</fullName>
    </submittedName>
</protein>
<accession>A0A1I7MZH1</accession>
<keyword evidence="3" id="KW-0547">Nucleotide-binding</keyword>
<dbReference type="GO" id="GO:0005524">
    <property type="term" value="F:ATP binding"/>
    <property type="evidence" value="ECO:0007669"/>
    <property type="project" value="UniProtKB-KW"/>
</dbReference>
<evidence type="ECO:0000256" key="4">
    <source>
        <dbReference type="ARBA" id="ARBA00022840"/>
    </source>
</evidence>
<dbReference type="PANTHER" id="PTHR43335:SF4">
    <property type="entry name" value="ABC TRANSPORTER, ATP-BINDING PROTEIN"/>
    <property type="match status" value="1"/>
</dbReference>
<dbReference type="PANTHER" id="PTHR43335">
    <property type="entry name" value="ABC TRANSPORTER, ATP-BINDING PROTEIN"/>
    <property type="match status" value="1"/>
</dbReference>
<dbReference type="InterPro" id="IPR027417">
    <property type="entry name" value="P-loop_NTPase"/>
</dbReference>
<proteinExistence type="inferred from homology"/>
<comment type="similarity">
    <text evidence="1">Belongs to the ABC transporter superfamily.</text>
</comment>
<keyword evidence="4 6" id="KW-0067">ATP-binding</keyword>
<dbReference type="InterPro" id="IPR003439">
    <property type="entry name" value="ABC_transporter-like_ATP-bd"/>
</dbReference>
<evidence type="ECO:0000313" key="6">
    <source>
        <dbReference type="EMBL" id="SFV27802.1"/>
    </source>
</evidence>
<dbReference type="SMART" id="SM00382">
    <property type="entry name" value="AAA"/>
    <property type="match status" value="1"/>
</dbReference>
<dbReference type="InterPro" id="IPR003593">
    <property type="entry name" value="AAA+_ATPase"/>
</dbReference>
<dbReference type="Pfam" id="PF00005">
    <property type="entry name" value="ABC_tran"/>
    <property type="match status" value="1"/>
</dbReference>
<keyword evidence="7" id="KW-1185">Reference proteome</keyword>
<evidence type="ECO:0000256" key="3">
    <source>
        <dbReference type="ARBA" id="ARBA00022741"/>
    </source>
</evidence>
<dbReference type="EMBL" id="FPCJ01000001">
    <property type="protein sequence ID" value="SFV27802.1"/>
    <property type="molecule type" value="Genomic_DNA"/>
</dbReference>
<evidence type="ECO:0000313" key="7">
    <source>
        <dbReference type="Proteomes" id="UP000199537"/>
    </source>
</evidence>
<feature type="domain" description="ABC transporter" evidence="5">
    <location>
        <begin position="6"/>
        <end position="237"/>
    </location>
</feature>
<gene>
    <name evidence="6" type="ORF">SAMN05660895_0191</name>
</gene>
<dbReference type="CDD" id="cd03230">
    <property type="entry name" value="ABC_DR_subfamily_A"/>
    <property type="match status" value="1"/>
</dbReference>
<evidence type="ECO:0000256" key="2">
    <source>
        <dbReference type="ARBA" id="ARBA00022448"/>
    </source>
</evidence>
<sequence length="325" mass="36044">MNEPIIILDGLTKQYDQLVAVDHLHLTIYRGEIFGLLGPNGAGKSTTILMLLGLTEPTSGKVRVCGIDPVTHPVEVKRKVGYLPDNVRFYDDLTGLENLIYTGQLNRMTKKQAREKALGLLSRVGLSGAAHQKAGTYSRGMIQRLGLADVLMKDPEVIIMDEPTVGVDPKGAKEFLELILKLSKEDSITVLLSSHYLLQVQEICDRIGLFVRGKLIAVGDISSLSRELFANEPFIIEATVQHPLSAYSDSNRIVDLQQLLAKIEGVKQVVVEHERVKIFAAKDIAPQVARTIVHAGLDLISLSRREHGLEDIYQRYFEKETEIAV</sequence>
<evidence type="ECO:0000259" key="5">
    <source>
        <dbReference type="PROSITE" id="PS50893"/>
    </source>
</evidence>
<dbReference type="STRING" id="1393122.SAMN05660895_0191"/>
<dbReference type="Proteomes" id="UP000199537">
    <property type="component" value="Unassembled WGS sequence"/>
</dbReference>
<dbReference type="AlphaFoldDB" id="A0A1I7MZH1"/>
<evidence type="ECO:0000256" key="1">
    <source>
        <dbReference type="ARBA" id="ARBA00005417"/>
    </source>
</evidence>
<keyword evidence="2" id="KW-0813">Transport</keyword>
<name>A0A1I7MZH1_9BACT</name>
<organism evidence="6 7">
    <name type="scientific">Thermoflavifilum thermophilum</name>
    <dbReference type="NCBI Taxonomy" id="1393122"/>
    <lineage>
        <taxon>Bacteria</taxon>
        <taxon>Pseudomonadati</taxon>
        <taxon>Bacteroidota</taxon>
        <taxon>Chitinophagia</taxon>
        <taxon>Chitinophagales</taxon>
        <taxon>Chitinophagaceae</taxon>
        <taxon>Thermoflavifilum</taxon>
    </lineage>
</organism>
<reference evidence="7" key="1">
    <citation type="submission" date="2016-10" db="EMBL/GenBank/DDBJ databases">
        <authorList>
            <person name="Varghese N."/>
            <person name="Submissions S."/>
        </authorList>
    </citation>
    <scope>NUCLEOTIDE SEQUENCE [LARGE SCALE GENOMIC DNA]</scope>
    <source>
        <strain evidence="7">DSM 14807</strain>
    </source>
</reference>
<dbReference type="Gene3D" id="3.40.50.300">
    <property type="entry name" value="P-loop containing nucleotide triphosphate hydrolases"/>
    <property type="match status" value="1"/>
</dbReference>